<dbReference type="PANTHER" id="PTHR34386:SF1">
    <property type="entry name" value="GLUTAREDOXIN-LIKE PROTEIN NRDH"/>
    <property type="match status" value="1"/>
</dbReference>
<keyword evidence="3" id="KW-1185">Reference proteome</keyword>
<dbReference type="OrthoDB" id="9795531at2"/>
<dbReference type="AlphaFoldDB" id="A0A1V4INQ8"/>
<feature type="domain" description="Glutaredoxin" evidence="1">
    <location>
        <begin position="3"/>
        <end position="62"/>
    </location>
</feature>
<evidence type="ECO:0000259" key="1">
    <source>
        <dbReference type="Pfam" id="PF00462"/>
    </source>
</evidence>
<protein>
    <submittedName>
        <fullName evidence="2">Glutaredoxin-3</fullName>
    </submittedName>
</protein>
<dbReference type="RefSeq" id="WP_079424225.1">
    <property type="nucleotide sequence ID" value="NZ_MZGV01000020.1"/>
</dbReference>
<dbReference type="NCBIfam" id="TIGR02196">
    <property type="entry name" value="GlrX_YruB"/>
    <property type="match status" value="1"/>
</dbReference>
<dbReference type="InterPro" id="IPR011911">
    <property type="entry name" value="GlrX_YruB"/>
</dbReference>
<dbReference type="CDD" id="cd02976">
    <property type="entry name" value="NrdH"/>
    <property type="match status" value="1"/>
</dbReference>
<organism evidence="2 3">
    <name type="scientific">Clostridium oryzae</name>
    <dbReference type="NCBI Taxonomy" id="1450648"/>
    <lineage>
        <taxon>Bacteria</taxon>
        <taxon>Bacillati</taxon>
        <taxon>Bacillota</taxon>
        <taxon>Clostridia</taxon>
        <taxon>Eubacteriales</taxon>
        <taxon>Clostridiaceae</taxon>
        <taxon>Clostridium</taxon>
    </lineage>
</organism>
<dbReference type="InterPro" id="IPR051548">
    <property type="entry name" value="Grx-like_ET"/>
</dbReference>
<dbReference type="InterPro" id="IPR036249">
    <property type="entry name" value="Thioredoxin-like_sf"/>
</dbReference>
<dbReference type="Pfam" id="PF00462">
    <property type="entry name" value="Glutaredoxin"/>
    <property type="match status" value="1"/>
</dbReference>
<proteinExistence type="predicted"/>
<dbReference type="InterPro" id="IPR002109">
    <property type="entry name" value="Glutaredoxin"/>
</dbReference>
<comment type="caution">
    <text evidence="2">The sequence shown here is derived from an EMBL/GenBank/DDBJ whole genome shotgun (WGS) entry which is preliminary data.</text>
</comment>
<dbReference type="InterPro" id="IPR011767">
    <property type="entry name" value="GLR_AS"/>
</dbReference>
<reference evidence="2 3" key="1">
    <citation type="submission" date="2017-03" db="EMBL/GenBank/DDBJ databases">
        <title>Genome sequence of Clostridium oryzae DSM 28571.</title>
        <authorList>
            <person name="Poehlein A."/>
            <person name="Daniel R."/>
        </authorList>
    </citation>
    <scope>NUCLEOTIDE SEQUENCE [LARGE SCALE GENOMIC DNA]</scope>
    <source>
        <strain evidence="2 3">DSM 28571</strain>
    </source>
</reference>
<gene>
    <name evidence="2" type="primary">grxC</name>
    <name evidence="2" type="ORF">CLORY_21820</name>
</gene>
<evidence type="ECO:0000313" key="3">
    <source>
        <dbReference type="Proteomes" id="UP000190080"/>
    </source>
</evidence>
<evidence type="ECO:0000313" key="2">
    <source>
        <dbReference type="EMBL" id="OPJ61682.1"/>
    </source>
</evidence>
<dbReference type="GO" id="GO:0045454">
    <property type="term" value="P:cell redox homeostasis"/>
    <property type="evidence" value="ECO:0007669"/>
    <property type="project" value="TreeGrafter"/>
</dbReference>
<accession>A0A1V4INQ8</accession>
<sequence length="76" mass="8436">MSVTVYTTSTCPWCVRVKDYLKNNSIPYTEKNVSADRNAAMEMINKSGQRGVPVIDVDGNIVVGFDKPTLDNLLKL</sequence>
<dbReference type="PROSITE" id="PS00195">
    <property type="entry name" value="GLUTAREDOXIN_1"/>
    <property type="match status" value="1"/>
</dbReference>
<dbReference type="Proteomes" id="UP000190080">
    <property type="component" value="Unassembled WGS sequence"/>
</dbReference>
<dbReference type="PANTHER" id="PTHR34386">
    <property type="entry name" value="GLUTAREDOXIN"/>
    <property type="match status" value="1"/>
</dbReference>
<dbReference type="GO" id="GO:0009055">
    <property type="term" value="F:electron transfer activity"/>
    <property type="evidence" value="ECO:0007669"/>
    <property type="project" value="TreeGrafter"/>
</dbReference>
<dbReference type="EMBL" id="MZGV01000020">
    <property type="protein sequence ID" value="OPJ61682.1"/>
    <property type="molecule type" value="Genomic_DNA"/>
</dbReference>
<dbReference type="Gene3D" id="3.40.30.10">
    <property type="entry name" value="Glutaredoxin"/>
    <property type="match status" value="1"/>
</dbReference>
<dbReference type="SUPFAM" id="SSF52833">
    <property type="entry name" value="Thioredoxin-like"/>
    <property type="match status" value="1"/>
</dbReference>
<dbReference type="PROSITE" id="PS51354">
    <property type="entry name" value="GLUTAREDOXIN_2"/>
    <property type="match status" value="1"/>
</dbReference>
<name>A0A1V4INQ8_9CLOT</name>
<dbReference type="STRING" id="1450648.CLORY_21820"/>